<gene>
    <name evidence="1" type="ORF">J1N35_044067</name>
</gene>
<dbReference type="EMBL" id="JAIQCV010000013">
    <property type="protein sequence ID" value="KAH1031893.1"/>
    <property type="molecule type" value="Genomic_DNA"/>
</dbReference>
<keyword evidence="2" id="KW-1185">Reference proteome</keyword>
<sequence length="115" mass="13406">MYGRYANRLLLVVAKDGGGRILLIVFAITLGESGDDWDFFLSRLRRHICPQPNICVIQDQSTRILATIERQGSLWHRTHHRLLEYPFGSYELCRRSVQNRIHVQRMETCIPTGPR</sequence>
<organism evidence="1 2">
    <name type="scientific">Gossypium stocksii</name>
    <dbReference type="NCBI Taxonomy" id="47602"/>
    <lineage>
        <taxon>Eukaryota</taxon>
        <taxon>Viridiplantae</taxon>
        <taxon>Streptophyta</taxon>
        <taxon>Embryophyta</taxon>
        <taxon>Tracheophyta</taxon>
        <taxon>Spermatophyta</taxon>
        <taxon>Magnoliopsida</taxon>
        <taxon>eudicotyledons</taxon>
        <taxon>Gunneridae</taxon>
        <taxon>Pentapetalae</taxon>
        <taxon>rosids</taxon>
        <taxon>malvids</taxon>
        <taxon>Malvales</taxon>
        <taxon>Malvaceae</taxon>
        <taxon>Malvoideae</taxon>
        <taxon>Gossypium</taxon>
    </lineage>
</organism>
<evidence type="ECO:0008006" key="3">
    <source>
        <dbReference type="Google" id="ProtNLM"/>
    </source>
</evidence>
<dbReference type="AlphaFoldDB" id="A0A9D3U8T3"/>
<proteinExistence type="predicted"/>
<dbReference type="Proteomes" id="UP000828251">
    <property type="component" value="Unassembled WGS sequence"/>
</dbReference>
<comment type="caution">
    <text evidence="1">The sequence shown here is derived from an EMBL/GenBank/DDBJ whole genome shotgun (WGS) entry which is preliminary data.</text>
</comment>
<reference evidence="1 2" key="1">
    <citation type="journal article" date="2021" name="Plant Biotechnol. J.">
        <title>Multi-omics assisted identification of the key and species-specific regulatory components of drought-tolerant mechanisms in Gossypium stocksii.</title>
        <authorList>
            <person name="Yu D."/>
            <person name="Ke L."/>
            <person name="Zhang D."/>
            <person name="Wu Y."/>
            <person name="Sun Y."/>
            <person name="Mei J."/>
            <person name="Sun J."/>
            <person name="Sun Y."/>
        </authorList>
    </citation>
    <scope>NUCLEOTIDE SEQUENCE [LARGE SCALE GENOMIC DNA]</scope>
    <source>
        <strain evidence="2">cv. E1</strain>
        <tissue evidence="1">Leaf</tissue>
    </source>
</reference>
<accession>A0A9D3U8T3</accession>
<name>A0A9D3U8T3_9ROSI</name>
<evidence type="ECO:0000313" key="1">
    <source>
        <dbReference type="EMBL" id="KAH1031893.1"/>
    </source>
</evidence>
<protein>
    <recommendedName>
        <fullName evidence="3">MULE transposase domain-containing protein</fullName>
    </recommendedName>
</protein>
<evidence type="ECO:0000313" key="2">
    <source>
        <dbReference type="Proteomes" id="UP000828251"/>
    </source>
</evidence>